<keyword evidence="3" id="KW-1185">Reference proteome</keyword>
<evidence type="ECO:0000256" key="1">
    <source>
        <dbReference type="SAM" id="MobiDB-lite"/>
    </source>
</evidence>
<accession>A0A4Y2A2S2</accession>
<reference evidence="2 3" key="1">
    <citation type="journal article" date="2019" name="Sci. Rep.">
        <title>Orb-weaving spider Araneus ventricosus genome elucidates the spidroin gene catalogue.</title>
        <authorList>
            <person name="Kono N."/>
            <person name="Nakamura H."/>
            <person name="Ohtoshi R."/>
            <person name="Moran D.A.P."/>
            <person name="Shinohara A."/>
            <person name="Yoshida Y."/>
            <person name="Fujiwara M."/>
            <person name="Mori M."/>
            <person name="Tomita M."/>
            <person name="Arakawa K."/>
        </authorList>
    </citation>
    <scope>NUCLEOTIDE SEQUENCE [LARGE SCALE GENOMIC DNA]</scope>
</reference>
<gene>
    <name evidence="2" type="ORF">AVEN_230981_1</name>
</gene>
<proteinExistence type="predicted"/>
<organism evidence="2 3">
    <name type="scientific">Araneus ventricosus</name>
    <name type="common">Orbweaver spider</name>
    <name type="synonym">Epeira ventricosa</name>
    <dbReference type="NCBI Taxonomy" id="182803"/>
    <lineage>
        <taxon>Eukaryota</taxon>
        <taxon>Metazoa</taxon>
        <taxon>Ecdysozoa</taxon>
        <taxon>Arthropoda</taxon>
        <taxon>Chelicerata</taxon>
        <taxon>Arachnida</taxon>
        <taxon>Araneae</taxon>
        <taxon>Araneomorphae</taxon>
        <taxon>Entelegynae</taxon>
        <taxon>Araneoidea</taxon>
        <taxon>Araneidae</taxon>
        <taxon>Araneus</taxon>
    </lineage>
</organism>
<dbReference type="AlphaFoldDB" id="A0A4Y2A2S2"/>
<feature type="region of interest" description="Disordered" evidence="1">
    <location>
        <begin position="1"/>
        <end position="21"/>
    </location>
</feature>
<sequence>MIPHHKAAKPRPPFEAQNPIKTKNSFQSLIPDAPEIPAIILKTSENYNLILQEITQKFPRTNNTLFRGNIKISAISLEDRNDIIKLLQDKKKRIYSL</sequence>
<evidence type="ECO:0000313" key="2">
    <source>
        <dbReference type="EMBL" id="GBL74078.1"/>
    </source>
</evidence>
<comment type="caution">
    <text evidence="2">The sequence shown here is derived from an EMBL/GenBank/DDBJ whole genome shotgun (WGS) entry which is preliminary data.</text>
</comment>
<dbReference type="Proteomes" id="UP000499080">
    <property type="component" value="Unassembled WGS sequence"/>
</dbReference>
<dbReference type="OrthoDB" id="6434386at2759"/>
<evidence type="ECO:0000313" key="3">
    <source>
        <dbReference type="Proteomes" id="UP000499080"/>
    </source>
</evidence>
<protein>
    <recommendedName>
        <fullName evidence="4">Pre-C2HC domain-containing protein</fullName>
    </recommendedName>
</protein>
<name>A0A4Y2A2S2_ARAVE</name>
<evidence type="ECO:0008006" key="4">
    <source>
        <dbReference type="Google" id="ProtNLM"/>
    </source>
</evidence>
<dbReference type="EMBL" id="BGPR01000004">
    <property type="protein sequence ID" value="GBL74078.1"/>
    <property type="molecule type" value="Genomic_DNA"/>
</dbReference>